<name>A0A0B4X253_9HYPH</name>
<feature type="domain" description="Transcription regulator PadR N-terminal" evidence="1">
    <location>
        <begin position="31"/>
        <end position="99"/>
    </location>
</feature>
<dbReference type="PANTHER" id="PTHR43252:SF7">
    <property type="entry name" value="TRANSCRIPTIONAL REGULATOR YQJI"/>
    <property type="match status" value="1"/>
</dbReference>
<dbReference type="KEGG" id="rga:RGR602_CH02744"/>
<dbReference type="Proteomes" id="UP000031368">
    <property type="component" value="Chromosome"/>
</dbReference>
<evidence type="ECO:0000313" key="2">
    <source>
        <dbReference type="EMBL" id="AJD42064.1"/>
    </source>
</evidence>
<sequence>MRGFRGSGMFGEAMRMGMGRKFSAGDLQLVLLALLDERPRHGYELIKTLEERSGGFYVPSPGVIYPALTYLEETELAEVQIEGAKKLYKITERGRQKVEENRAMIQHTLNKLERIGEKMAFVNRMFDPDHHGRHRDAEDEEDLMRDNGDIRAARTLLRAALRMRYPWSKAEATRIAGILERAATEILQGGKPEAKG</sequence>
<dbReference type="Pfam" id="PF03551">
    <property type="entry name" value="PadR"/>
    <property type="match status" value="1"/>
</dbReference>
<reference evidence="2 3" key="1">
    <citation type="submission" date="2013-11" db="EMBL/GenBank/DDBJ databases">
        <title>Complete genome sequence of Rhizobium gallicum bv. gallicum R602.</title>
        <authorList>
            <person name="Bustos P."/>
            <person name="Santamaria R.I."/>
            <person name="Lozano L."/>
            <person name="Acosta J.L."/>
            <person name="Ormeno-Orrillo E."/>
            <person name="Rogel M.A."/>
            <person name="Romero D."/>
            <person name="Cevallos M.A."/>
            <person name="Martinez-Romero E."/>
            <person name="Gonzalez V."/>
        </authorList>
    </citation>
    <scope>NUCLEOTIDE SEQUENCE [LARGE SCALE GENOMIC DNA]</scope>
    <source>
        <strain evidence="2 3">R602</strain>
    </source>
</reference>
<evidence type="ECO:0000259" key="1">
    <source>
        <dbReference type="Pfam" id="PF03551"/>
    </source>
</evidence>
<dbReference type="RefSeq" id="WP_039846861.1">
    <property type="nucleotide sequence ID" value="NZ_CP006877.1"/>
</dbReference>
<proteinExistence type="predicted"/>
<keyword evidence="3" id="KW-1185">Reference proteome</keyword>
<dbReference type="AlphaFoldDB" id="A0A0B4X253"/>
<dbReference type="PANTHER" id="PTHR43252">
    <property type="entry name" value="TRANSCRIPTIONAL REGULATOR YQJI"/>
    <property type="match status" value="1"/>
</dbReference>
<dbReference type="InterPro" id="IPR036390">
    <property type="entry name" value="WH_DNA-bd_sf"/>
</dbReference>
<organism evidence="2 3">
    <name type="scientific">Rhizobium gallicum bv. gallicum R602sp</name>
    <dbReference type="NCBI Taxonomy" id="1041138"/>
    <lineage>
        <taxon>Bacteria</taxon>
        <taxon>Pseudomonadati</taxon>
        <taxon>Pseudomonadota</taxon>
        <taxon>Alphaproteobacteria</taxon>
        <taxon>Hyphomicrobiales</taxon>
        <taxon>Rhizobiaceae</taxon>
        <taxon>Rhizobium/Agrobacterium group</taxon>
        <taxon>Rhizobium</taxon>
    </lineage>
</organism>
<dbReference type="SUPFAM" id="SSF46785">
    <property type="entry name" value="Winged helix' DNA-binding domain"/>
    <property type="match status" value="1"/>
</dbReference>
<dbReference type="InterPro" id="IPR005149">
    <property type="entry name" value="Tscrpt_reg_PadR_N"/>
</dbReference>
<gene>
    <name evidence="2" type="ORF">RGR602_CH02744</name>
</gene>
<evidence type="ECO:0000313" key="3">
    <source>
        <dbReference type="Proteomes" id="UP000031368"/>
    </source>
</evidence>
<dbReference type="Gene3D" id="1.10.10.10">
    <property type="entry name" value="Winged helix-like DNA-binding domain superfamily/Winged helix DNA-binding domain"/>
    <property type="match status" value="1"/>
</dbReference>
<accession>A0A0B4X253</accession>
<dbReference type="HOGENOM" id="CLU_063440_1_0_5"/>
<dbReference type="EMBL" id="CP006877">
    <property type="protein sequence ID" value="AJD42064.1"/>
    <property type="molecule type" value="Genomic_DNA"/>
</dbReference>
<dbReference type="InterPro" id="IPR036388">
    <property type="entry name" value="WH-like_DNA-bd_sf"/>
</dbReference>
<protein>
    <submittedName>
        <fullName evidence="2">Transcriptional regulator protein</fullName>
    </submittedName>
</protein>